<feature type="transmembrane region" description="Helical" evidence="6">
    <location>
        <begin position="341"/>
        <end position="361"/>
    </location>
</feature>
<dbReference type="Pfam" id="PF12704">
    <property type="entry name" value="MacB_PCD"/>
    <property type="match status" value="1"/>
</dbReference>
<dbReference type="GO" id="GO:0005886">
    <property type="term" value="C:plasma membrane"/>
    <property type="evidence" value="ECO:0007669"/>
    <property type="project" value="UniProtKB-SubCell"/>
</dbReference>
<dbReference type="RefSeq" id="WP_187065239.1">
    <property type="nucleotide sequence ID" value="NZ_JACRVF010000001.1"/>
</dbReference>
<feature type="domain" description="ABC3 transporter permease C-terminal" evidence="7">
    <location>
        <begin position="292"/>
        <end position="405"/>
    </location>
</feature>
<feature type="transmembrane region" description="Helical" evidence="6">
    <location>
        <begin position="284"/>
        <end position="304"/>
    </location>
</feature>
<dbReference type="PANTHER" id="PTHR30572">
    <property type="entry name" value="MEMBRANE COMPONENT OF TRANSPORTER-RELATED"/>
    <property type="match status" value="1"/>
</dbReference>
<name>A0A923N2V7_9BACT</name>
<evidence type="ECO:0000256" key="6">
    <source>
        <dbReference type="SAM" id="Phobius"/>
    </source>
</evidence>
<dbReference type="InterPro" id="IPR003838">
    <property type="entry name" value="ABC3_permease_C"/>
</dbReference>
<keyword evidence="4 6" id="KW-1133">Transmembrane helix</keyword>
<keyword evidence="2" id="KW-1003">Cell membrane</keyword>
<evidence type="ECO:0000256" key="1">
    <source>
        <dbReference type="ARBA" id="ARBA00004651"/>
    </source>
</evidence>
<evidence type="ECO:0000256" key="3">
    <source>
        <dbReference type="ARBA" id="ARBA00022692"/>
    </source>
</evidence>
<dbReference type="GO" id="GO:0022857">
    <property type="term" value="F:transmembrane transporter activity"/>
    <property type="evidence" value="ECO:0007669"/>
    <property type="project" value="TreeGrafter"/>
</dbReference>
<evidence type="ECO:0000256" key="5">
    <source>
        <dbReference type="ARBA" id="ARBA00023136"/>
    </source>
</evidence>
<dbReference type="AlphaFoldDB" id="A0A923N2V7"/>
<feature type="transmembrane region" description="Helical" evidence="6">
    <location>
        <begin position="373"/>
        <end position="396"/>
    </location>
</feature>
<keyword evidence="3 6" id="KW-0812">Transmembrane</keyword>
<sequence>MLKNYLKIAWKVLLRRKFFTFISLFGISFTLMILMVATAMVNHLFGPENPELKTDRMLYVNRLKMTGNGYTMNSNPGYYILDKYVRPLKTPQDMTFYTSDYSYNAYVNNRKLPLDVRFTDSNFWNVLDFEFVEGQPFSKGDVDGISRVAVINEATRQNYFGNSTNALGKFIEVDRTKYKVVGVVKNVAANRLYTYADVWLPYTNIKEDYRKPQFGGSFEAIILANSPSDIDNIKEEFNQAFKNVIIPGPDAANYKSVYLHADTLVETYIRGVTSAEGEISITMFFTWVTLGVLFFMLLPTINLVNINISRIIERASEIGVRKAFGASSATLVGQFLVENMILTLIGGALGLLLAQGVLAYINSSGIIPYSNLAINPTIFAYSFLICIVFGFLSGVYPAFKMSKLHVVAALKGGNV</sequence>
<keyword evidence="5 6" id="KW-0472">Membrane</keyword>
<evidence type="ECO:0000259" key="7">
    <source>
        <dbReference type="Pfam" id="PF02687"/>
    </source>
</evidence>
<accession>A0A923N2V7</accession>
<feature type="transmembrane region" description="Helical" evidence="6">
    <location>
        <begin position="21"/>
        <end position="45"/>
    </location>
</feature>
<keyword evidence="10" id="KW-1185">Reference proteome</keyword>
<dbReference type="InterPro" id="IPR050250">
    <property type="entry name" value="Macrolide_Exporter_MacB"/>
</dbReference>
<feature type="domain" description="MacB-like periplasmic core" evidence="8">
    <location>
        <begin position="20"/>
        <end position="239"/>
    </location>
</feature>
<comment type="subcellular location">
    <subcellularLocation>
        <location evidence="1">Cell membrane</location>
        <topology evidence="1">Multi-pass membrane protein</topology>
    </subcellularLocation>
</comment>
<organism evidence="9 10">
    <name type="scientific">Pontibacter cellulosilyticus</name>
    <dbReference type="NCBI Taxonomy" id="1720253"/>
    <lineage>
        <taxon>Bacteria</taxon>
        <taxon>Pseudomonadati</taxon>
        <taxon>Bacteroidota</taxon>
        <taxon>Cytophagia</taxon>
        <taxon>Cytophagales</taxon>
        <taxon>Hymenobacteraceae</taxon>
        <taxon>Pontibacter</taxon>
    </lineage>
</organism>
<dbReference type="InterPro" id="IPR025857">
    <property type="entry name" value="MacB_PCD"/>
</dbReference>
<evidence type="ECO:0000259" key="8">
    <source>
        <dbReference type="Pfam" id="PF12704"/>
    </source>
</evidence>
<dbReference type="Pfam" id="PF02687">
    <property type="entry name" value="FtsX"/>
    <property type="match status" value="1"/>
</dbReference>
<dbReference type="Proteomes" id="UP000603640">
    <property type="component" value="Unassembled WGS sequence"/>
</dbReference>
<evidence type="ECO:0000256" key="4">
    <source>
        <dbReference type="ARBA" id="ARBA00022989"/>
    </source>
</evidence>
<dbReference type="PANTHER" id="PTHR30572:SF18">
    <property type="entry name" value="ABC-TYPE MACROLIDE FAMILY EXPORT SYSTEM PERMEASE COMPONENT 2"/>
    <property type="match status" value="1"/>
</dbReference>
<evidence type="ECO:0000256" key="2">
    <source>
        <dbReference type="ARBA" id="ARBA00022475"/>
    </source>
</evidence>
<evidence type="ECO:0000313" key="10">
    <source>
        <dbReference type="Proteomes" id="UP000603640"/>
    </source>
</evidence>
<comment type="caution">
    <text evidence="9">The sequence shown here is derived from an EMBL/GenBank/DDBJ whole genome shotgun (WGS) entry which is preliminary data.</text>
</comment>
<reference evidence="9" key="1">
    <citation type="submission" date="2020-08" db="EMBL/GenBank/DDBJ databases">
        <title>Pontibacter sp. SD6 16S ribosomal RNA gene Genome sequencing and assembly.</title>
        <authorList>
            <person name="Kang M."/>
        </authorList>
    </citation>
    <scope>NUCLEOTIDE SEQUENCE</scope>
    <source>
        <strain evidence="9">SD6</strain>
    </source>
</reference>
<protein>
    <submittedName>
        <fullName evidence="9">ABC transporter permease</fullName>
    </submittedName>
</protein>
<evidence type="ECO:0000313" key="9">
    <source>
        <dbReference type="EMBL" id="MBC5991221.1"/>
    </source>
</evidence>
<proteinExistence type="predicted"/>
<dbReference type="EMBL" id="JACRVF010000001">
    <property type="protein sequence ID" value="MBC5991221.1"/>
    <property type="molecule type" value="Genomic_DNA"/>
</dbReference>
<gene>
    <name evidence="9" type="ORF">H8S84_00070</name>
</gene>